<dbReference type="Pfam" id="PF00528">
    <property type="entry name" value="BPD_transp_1"/>
    <property type="match status" value="1"/>
</dbReference>
<comment type="caution">
    <text evidence="9">The sequence shown here is derived from an EMBL/GenBank/DDBJ whole genome shotgun (WGS) entry which is preliminary data.</text>
</comment>
<evidence type="ECO:0000256" key="3">
    <source>
        <dbReference type="ARBA" id="ARBA00022475"/>
    </source>
</evidence>
<feature type="transmembrane region" description="Helical" evidence="7">
    <location>
        <begin position="251"/>
        <end position="269"/>
    </location>
</feature>
<feature type="transmembrane region" description="Helical" evidence="7">
    <location>
        <begin position="224"/>
        <end position="245"/>
    </location>
</feature>
<dbReference type="NCBIfam" id="TIGR01097">
    <property type="entry name" value="PhnE"/>
    <property type="match status" value="1"/>
</dbReference>
<keyword evidence="3" id="KW-1003">Cell membrane</keyword>
<evidence type="ECO:0000259" key="8">
    <source>
        <dbReference type="PROSITE" id="PS50928"/>
    </source>
</evidence>
<keyword evidence="6 7" id="KW-0472">Membrane</keyword>
<keyword evidence="4 7" id="KW-0812">Transmembrane</keyword>
<feature type="transmembrane region" description="Helical" evidence="7">
    <location>
        <begin position="89"/>
        <end position="109"/>
    </location>
</feature>
<comment type="similarity">
    <text evidence="7">Belongs to the binding-protein-dependent transport system permease family.</text>
</comment>
<evidence type="ECO:0000313" key="10">
    <source>
        <dbReference type="Proteomes" id="UP000253061"/>
    </source>
</evidence>
<evidence type="ECO:0000256" key="7">
    <source>
        <dbReference type="RuleBase" id="RU363032"/>
    </source>
</evidence>
<evidence type="ECO:0000256" key="6">
    <source>
        <dbReference type="ARBA" id="ARBA00023136"/>
    </source>
</evidence>
<feature type="transmembrane region" description="Helical" evidence="7">
    <location>
        <begin position="30"/>
        <end position="54"/>
    </location>
</feature>
<dbReference type="GO" id="GO:0005886">
    <property type="term" value="C:plasma membrane"/>
    <property type="evidence" value="ECO:0007669"/>
    <property type="project" value="UniProtKB-SubCell"/>
</dbReference>
<dbReference type="SUPFAM" id="SSF161098">
    <property type="entry name" value="MetI-like"/>
    <property type="match status" value="1"/>
</dbReference>
<dbReference type="PANTHER" id="PTHR30043:SF1">
    <property type="entry name" value="ABC TRANSPORT SYSTEM PERMEASE PROTEIN P69"/>
    <property type="match status" value="1"/>
</dbReference>
<evidence type="ECO:0000256" key="4">
    <source>
        <dbReference type="ARBA" id="ARBA00022692"/>
    </source>
</evidence>
<protein>
    <submittedName>
        <fullName evidence="9">Phosphonate ABC transporter permease</fullName>
    </submittedName>
</protein>
<evidence type="ECO:0000256" key="1">
    <source>
        <dbReference type="ARBA" id="ARBA00004651"/>
    </source>
</evidence>
<dbReference type="PROSITE" id="PS50928">
    <property type="entry name" value="ABC_TM1"/>
    <property type="match status" value="1"/>
</dbReference>
<dbReference type="EMBL" id="JPWB01000008">
    <property type="protein sequence ID" value="RCK20168.1"/>
    <property type="molecule type" value="Genomic_DNA"/>
</dbReference>
<feature type="transmembrane region" description="Helical" evidence="7">
    <location>
        <begin position="135"/>
        <end position="158"/>
    </location>
</feature>
<name>A0A367V4N5_9PROT</name>
<keyword evidence="5 7" id="KW-1133">Transmembrane helix</keyword>
<proteinExistence type="inferred from homology"/>
<comment type="subcellular location">
    <subcellularLocation>
        <location evidence="1 7">Cell membrane</location>
        <topology evidence="1 7">Multi-pass membrane protein</topology>
    </subcellularLocation>
</comment>
<evidence type="ECO:0000313" key="9">
    <source>
        <dbReference type="EMBL" id="RCK20168.1"/>
    </source>
</evidence>
<dbReference type="PANTHER" id="PTHR30043">
    <property type="entry name" value="PHOSPHONATES TRANSPORT SYSTEM PERMEASE PROTEIN"/>
    <property type="match status" value="1"/>
</dbReference>
<dbReference type="InterPro" id="IPR005769">
    <property type="entry name" value="PhnE/PtxC"/>
</dbReference>
<dbReference type="Gene3D" id="1.10.3720.10">
    <property type="entry name" value="MetI-like"/>
    <property type="match status" value="1"/>
</dbReference>
<dbReference type="InterPro" id="IPR000515">
    <property type="entry name" value="MetI-like"/>
</dbReference>
<dbReference type="GO" id="GO:0015416">
    <property type="term" value="F:ABC-type phosphonate transporter activity"/>
    <property type="evidence" value="ECO:0007669"/>
    <property type="project" value="InterPro"/>
</dbReference>
<dbReference type="CDD" id="cd06261">
    <property type="entry name" value="TM_PBP2"/>
    <property type="match status" value="1"/>
</dbReference>
<evidence type="ECO:0000256" key="2">
    <source>
        <dbReference type="ARBA" id="ARBA00022448"/>
    </source>
</evidence>
<keyword evidence="2 7" id="KW-0813">Transport</keyword>
<dbReference type="RefSeq" id="WP_062953914.1">
    <property type="nucleotide sequence ID" value="NZ_JPWB01000008.1"/>
</dbReference>
<feature type="domain" description="ABC transmembrane type-1" evidence="8">
    <location>
        <begin position="83"/>
        <end position="266"/>
    </location>
</feature>
<dbReference type="Proteomes" id="UP000253061">
    <property type="component" value="Unassembled WGS sequence"/>
</dbReference>
<dbReference type="AlphaFoldDB" id="A0A367V4N5"/>
<sequence length="274" mass="30086">MVATTQPTGPEAIANREWSRYTTKERWRRYGLTALVALAVVWSLSTINIIWPWLWDAPEQMGDLFARMFPPSLEGWQDIAWTLLETVNIATIATFFAVFMSLPIALIAAQNTTPNRATLWLGRFILVSSRSVNTIIWALLFVAVFGPGVLAGILAIVFRSLGFLGKLLGEAIEEIDRAPIEALESVGASRFKILVYGVIPQVMPTFFAVSILRWDINLRESTVLGLVGAGGIGIILQGAIDTFAWQTVATILLAIIGLVIIGEAISAYLRKKVI</sequence>
<evidence type="ECO:0000256" key="5">
    <source>
        <dbReference type="ARBA" id="ARBA00022989"/>
    </source>
</evidence>
<gene>
    <name evidence="9" type="ORF">TH6_16965</name>
</gene>
<dbReference type="InterPro" id="IPR035906">
    <property type="entry name" value="MetI-like_sf"/>
</dbReference>
<accession>A0A367V4N5</accession>
<feature type="transmembrane region" description="Helical" evidence="7">
    <location>
        <begin position="193"/>
        <end position="212"/>
    </location>
</feature>
<reference evidence="9 10" key="1">
    <citation type="submission" date="2014-07" db="EMBL/GenBank/DDBJ databases">
        <title>Draft genome sequence of Thalassospira profundimaris R8-17.</title>
        <authorList>
            <person name="Lai Q."/>
            <person name="Shao Z."/>
        </authorList>
    </citation>
    <scope>NUCLEOTIDE SEQUENCE [LARGE SCALE GENOMIC DNA]</scope>
    <source>
        <strain evidence="9 10">R8-17</strain>
    </source>
</reference>
<organism evidence="9 10">
    <name type="scientific">Thalassospira profundimaris</name>
    <dbReference type="NCBI Taxonomy" id="502049"/>
    <lineage>
        <taxon>Bacteria</taxon>
        <taxon>Pseudomonadati</taxon>
        <taxon>Pseudomonadota</taxon>
        <taxon>Alphaproteobacteria</taxon>
        <taxon>Rhodospirillales</taxon>
        <taxon>Thalassospiraceae</taxon>
        <taxon>Thalassospira</taxon>
    </lineage>
</organism>